<sequence>MNANIKRYILEEVTTELSQLNQIEEMLIAQVIPMLTVFNLKGGQLELHFDSTFSFDRYKKLGQHARLQPRLMEEFIINYEFIKIMNLLKL</sequence>
<reference evidence="1 2" key="1">
    <citation type="submission" date="2018-06" db="EMBL/GenBank/DDBJ databases">
        <title>Comparative genomics reveals the genomic features of Rhizophagus irregularis, R. cerebriforme, R. diaphanum and Gigaspora rosea, and their symbiotic lifestyle signature.</title>
        <authorList>
            <person name="Morin E."/>
            <person name="San Clemente H."/>
            <person name="Chen E.C.H."/>
            <person name="De La Providencia I."/>
            <person name="Hainaut M."/>
            <person name="Kuo A."/>
            <person name="Kohler A."/>
            <person name="Murat C."/>
            <person name="Tang N."/>
            <person name="Roy S."/>
            <person name="Loubradou J."/>
            <person name="Henrissat B."/>
            <person name="Grigoriev I.V."/>
            <person name="Corradi N."/>
            <person name="Roux C."/>
            <person name="Martin F.M."/>
        </authorList>
    </citation>
    <scope>NUCLEOTIDE SEQUENCE [LARGE SCALE GENOMIC DNA]</scope>
    <source>
        <strain evidence="1 2">DAOM 194757</strain>
    </source>
</reference>
<comment type="caution">
    <text evidence="1">The sequence shown here is derived from an EMBL/GenBank/DDBJ whole genome shotgun (WGS) entry which is preliminary data.</text>
</comment>
<evidence type="ECO:0000313" key="2">
    <source>
        <dbReference type="Proteomes" id="UP000266673"/>
    </source>
</evidence>
<gene>
    <name evidence="1" type="ORF">C2G38_2172036</name>
</gene>
<name>A0A397VT78_9GLOM</name>
<dbReference type="EMBL" id="QKWP01000274">
    <property type="protein sequence ID" value="RIB23213.1"/>
    <property type="molecule type" value="Genomic_DNA"/>
</dbReference>
<dbReference type="Proteomes" id="UP000266673">
    <property type="component" value="Unassembled WGS sequence"/>
</dbReference>
<proteinExistence type="predicted"/>
<accession>A0A397VT78</accession>
<protein>
    <submittedName>
        <fullName evidence="1">Uncharacterized protein</fullName>
    </submittedName>
</protein>
<organism evidence="1 2">
    <name type="scientific">Gigaspora rosea</name>
    <dbReference type="NCBI Taxonomy" id="44941"/>
    <lineage>
        <taxon>Eukaryota</taxon>
        <taxon>Fungi</taxon>
        <taxon>Fungi incertae sedis</taxon>
        <taxon>Mucoromycota</taxon>
        <taxon>Glomeromycotina</taxon>
        <taxon>Glomeromycetes</taxon>
        <taxon>Diversisporales</taxon>
        <taxon>Gigasporaceae</taxon>
        <taxon>Gigaspora</taxon>
    </lineage>
</organism>
<dbReference type="AlphaFoldDB" id="A0A397VT78"/>
<keyword evidence="2" id="KW-1185">Reference proteome</keyword>
<evidence type="ECO:0000313" key="1">
    <source>
        <dbReference type="EMBL" id="RIB23213.1"/>
    </source>
</evidence>